<keyword evidence="7" id="KW-1185">Reference proteome</keyword>
<comment type="caution">
    <text evidence="6">The sequence shown here is derived from an EMBL/GenBank/DDBJ whole genome shotgun (WGS) entry which is preliminary data.</text>
</comment>
<dbReference type="EMBL" id="JACOGA010000001">
    <property type="protein sequence ID" value="MBC3872060.1"/>
    <property type="molecule type" value="Genomic_DNA"/>
</dbReference>
<evidence type="ECO:0000256" key="1">
    <source>
        <dbReference type="ARBA" id="ARBA00000085"/>
    </source>
</evidence>
<dbReference type="RefSeq" id="WP_186940078.1">
    <property type="nucleotide sequence ID" value="NZ_JACOGA010000001.1"/>
</dbReference>
<name>A0ABR6Y615_9BURK</name>
<feature type="coiled-coil region" evidence="4">
    <location>
        <begin position="367"/>
        <end position="404"/>
    </location>
</feature>
<dbReference type="Pfam" id="PF13185">
    <property type="entry name" value="GAF_2"/>
    <property type="match status" value="2"/>
</dbReference>
<dbReference type="PANTHER" id="PTHR43065:SF47">
    <property type="match status" value="1"/>
</dbReference>
<evidence type="ECO:0000313" key="7">
    <source>
        <dbReference type="Proteomes" id="UP000624279"/>
    </source>
</evidence>
<dbReference type="EC" id="2.7.13.3" evidence="2"/>
<dbReference type="SMART" id="SM00387">
    <property type="entry name" value="HATPase_c"/>
    <property type="match status" value="1"/>
</dbReference>
<sequence length="655" mass="73449">MENRLQRLEAVQAMVLEIGKISADTNDLREFLHAIHIALSRIMYAKNFYIALYNPDDASIQFAYFLDEVDPAPDPNKRFKLEAPGSSLTKWVILNQKPLTAGSAEMARITAEEHNAITGAPSEHWMGYPLIDHQKRTLGAMVVQSYDKDVLYSEEDQALFELIARHISNALEAFQSVDKLERAVQERTALLAHEIAERRRSEKIQSALYAIAELSFSGEEASNLYRKLHLIVENLIVAKNFLVALYHPESAEISIQYFVDEKDPVPSHARFPLGVGMTSFVVRTGKAQLIDKARLLQLVDDGEIKQVLGGQDIESWIGVPILIKDRIYGVIIVQSYDLHITYGNADLELLAFVASHIAVAIARMNADRELRQTKVNLEHQNNALNEALLALQEAQTELVRQEKLASLGSLVAGVAHEINTPLGICVTATSHLIEEVRLTRKDILADDFKPQQRDQFLDILDQSLRILSTNTKRAAALVRSFKQVAVDQTSNDRRKFQLHPYLNEILVSLQPKLKGRQIQIDIQCPEDLFIDNYPGAISQILTNFVMNSLTHGFENMQEGKIHIQFEVDGEDLKFLYQDNGHGMDKEALSKLFDPFYTTKRGQGGSGLGTHIVYNLVTGLLGGTIKAQSTPQHGLSYQLRFPVNVSHGNKTGVKQT</sequence>
<dbReference type="InterPro" id="IPR036890">
    <property type="entry name" value="HATPase_C_sf"/>
</dbReference>
<gene>
    <name evidence="6" type="ORF">H8K55_00555</name>
</gene>
<dbReference type="SUPFAM" id="SSF47384">
    <property type="entry name" value="Homodimeric domain of signal transducing histidine kinase"/>
    <property type="match status" value="1"/>
</dbReference>
<proteinExistence type="predicted"/>
<keyword evidence="3" id="KW-0597">Phosphoprotein</keyword>
<evidence type="ECO:0000313" key="6">
    <source>
        <dbReference type="EMBL" id="MBC3872060.1"/>
    </source>
</evidence>
<evidence type="ECO:0000256" key="2">
    <source>
        <dbReference type="ARBA" id="ARBA00012438"/>
    </source>
</evidence>
<dbReference type="InterPro" id="IPR004358">
    <property type="entry name" value="Sig_transdc_His_kin-like_C"/>
</dbReference>
<dbReference type="SMART" id="SM00065">
    <property type="entry name" value="GAF"/>
    <property type="match status" value="2"/>
</dbReference>
<accession>A0ABR6Y615</accession>
<comment type="catalytic activity">
    <reaction evidence="1">
        <text>ATP + protein L-histidine = ADP + protein N-phospho-L-histidine.</text>
        <dbReference type="EC" id="2.7.13.3"/>
    </reaction>
</comment>
<dbReference type="PANTHER" id="PTHR43065">
    <property type="entry name" value="SENSOR HISTIDINE KINASE"/>
    <property type="match status" value="1"/>
</dbReference>
<organism evidence="6 7">
    <name type="scientific">Undibacterium flavidum</name>
    <dbReference type="NCBI Taxonomy" id="2762297"/>
    <lineage>
        <taxon>Bacteria</taxon>
        <taxon>Pseudomonadati</taxon>
        <taxon>Pseudomonadota</taxon>
        <taxon>Betaproteobacteria</taxon>
        <taxon>Burkholderiales</taxon>
        <taxon>Oxalobacteraceae</taxon>
        <taxon>Undibacterium</taxon>
    </lineage>
</organism>
<dbReference type="Proteomes" id="UP000624279">
    <property type="component" value="Unassembled WGS sequence"/>
</dbReference>
<dbReference type="PRINTS" id="PR00344">
    <property type="entry name" value="BCTRLSENSOR"/>
</dbReference>
<protein>
    <recommendedName>
        <fullName evidence="2">histidine kinase</fullName>
        <ecNumber evidence="2">2.7.13.3</ecNumber>
    </recommendedName>
</protein>
<dbReference type="Gene3D" id="3.30.450.40">
    <property type="match status" value="2"/>
</dbReference>
<feature type="domain" description="Histidine kinase" evidence="5">
    <location>
        <begin position="413"/>
        <end position="644"/>
    </location>
</feature>
<dbReference type="Gene3D" id="3.30.565.10">
    <property type="entry name" value="Histidine kinase-like ATPase, C-terminal domain"/>
    <property type="match status" value="1"/>
</dbReference>
<dbReference type="Gene3D" id="1.10.287.130">
    <property type="match status" value="1"/>
</dbReference>
<dbReference type="InterPro" id="IPR005467">
    <property type="entry name" value="His_kinase_dom"/>
</dbReference>
<dbReference type="InterPro" id="IPR003661">
    <property type="entry name" value="HisK_dim/P_dom"/>
</dbReference>
<dbReference type="InterPro" id="IPR036097">
    <property type="entry name" value="HisK_dim/P_sf"/>
</dbReference>
<dbReference type="SUPFAM" id="SSF55781">
    <property type="entry name" value="GAF domain-like"/>
    <property type="match status" value="2"/>
</dbReference>
<dbReference type="SUPFAM" id="SSF55874">
    <property type="entry name" value="ATPase domain of HSP90 chaperone/DNA topoisomerase II/histidine kinase"/>
    <property type="match status" value="1"/>
</dbReference>
<keyword evidence="4" id="KW-0175">Coiled coil</keyword>
<evidence type="ECO:0000256" key="4">
    <source>
        <dbReference type="SAM" id="Coils"/>
    </source>
</evidence>
<dbReference type="CDD" id="cd00075">
    <property type="entry name" value="HATPase"/>
    <property type="match status" value="1"/>
</dbReference>
<dbReference type="InterPro" id="IPR003018">
    <property type="entry name" value="GAF"/>
</dbReference>
<dbReference type="InterPro" id="IPR029016">
    <property type="entry name" value="GAF-like_dom_sf"/>
</dbReference>
<dbReference type="CDD" id="cd00082">
    <property type="entry name" value="HisKA"/>
    <property type="match status" value="1"/>
</dbReference>
<dbReference type="InterPro" id="IPR003594">
    <property type="entry name" value="HATPase_dom"/>
</dbReference>
<reference evidence="6 7" key="1">
    <citation type="submission" date="2020-08" db="EMBL/GenBank/DDBJ databases">
        <title>Novel species isolated from subtropical streams in China.</title>
        <authorList>
            <person name="Lu H."/>
        </authorList>
    </citation>
    <scope>NUCLEOTIDE SEQUENCE [LARGE SCALE GENOMIC DNA]</scope>
    <source>
        <strain evidence="6 7">LX15W</strain>
    </source>
</reference>
<dbReference type="Pfam" id="PF02518">
    <property type="entry name" value="HATPase_c"/>
    <property type="match status" value="1"/>
</dbReference>
<evidence type="ECO:0000259" key="5">
    <source>
        <dbReference type="PROSITE" id="PS50109"/>
    </source>
</evidence>
<dbReference type="PROSITE" id="PS50109">
    <property type="entry name" value="HIS_KIN"/>
    <property type="match status" value="1"/>
</dbReference>
<evidence type="ECO:0000256" key="3">
    <source>
        <dbReference type="ARBA" id="ARBA00022553"/>
    </source>
</evidence>